<dbReference type="InterPro" id="IPR025405">
    <property type="entry name" value="DUF4131"/>
</dbReference>
<feature type="transmembrane region" description="Helical" evidence="6">
    <location>
        <begin position="7"/>
        <end position="38"/>
    </location>
</feature>
<dbReference type="Proteomes" id="UP000217083">
    <property type="component" value="Unassembled WGS sequence"/>
</dbReference>
<evidence type="ECO:0000313" key="8">
    <source>
        <dbReference type="EMBL" id="OZM57765.1"/>
    </source>
</evidence>
<keyword evidence="3 6" id="KW-0812">Transmembrane</keyword>
<keyword evidence="9" id="KW-1185">Reference proteome</keyword>
<dbReference type="NCBIfam" id="TIGR00360">
    <property type="entry name" value="ComEC_N-term"/>
    <property type="match status" value="1"/>
</dbReference>
<evidence type="ECO:0000256" key="3">
    <source>
        <dbReference type="ARBA" id="ARBA00022692"/>
    </source>
</evidence>
<feature type="transmembrane region" description="Helical" evidence="6">
    <location>
        <begin position="368"/>
        <end position="396"/>
    </location>
</feature>
<keyword evidence="2" id="KW-1003">Cell membrane</keyword>
<dbReference type="PANTHER" id="PTHR30619:SF1">
    <property type="entry name" value="RECOMBINATION PROTEIN 2"/>
    <property type="match status" value="1"/>
</dbReference>
<dbReference type="GO" id="GO:0030420">
    <property type="term" value="P:establishment of competence for transformation"/>
    <property type="evidence" value="ECO:0007669"/>
    <property type="project" value="InterPro"/>
</dbReference>
<dbReference type="InterPro" id="IPR035681">
    <property type="entry name" value="ComA-like_MBL"/>
</dbReference>
<feature type="domain" description="Metallo-beta-lactamase" evidence="7">
    <location>
        <begin position="497"/>
        <end position="703"/>
    </location>
</feature>
<keyword evidence="5 6" id="KW-0472">Membrane</keyword>
<feature type="transmembrane region" description="Helical" evidence="6">
    <location>
        <begin position="467"/>
        <end position="484"/>
    </location>
</feature>
<dbReference type="InterPro" id="IPR052159">
    <property type="entry name" value="Competence_DNA_uptake"/>
</dbReference>
<dbReference type="Pfam" id="PF13567">
    <property type="entry name" value="DUF4131"/>
    <property type="match status" value="1"/>
</dbReference>
<dbReference type="RefSeq" id="WP_094922841.1">
    <property type="nucleotide sequence ID" value="NZ_NPIA01000002.1"/>
</dbReference>
<reference evidence="9" key="1">
    <citation type="submission" date="2017-08" db="EMBL/GenBank/DDBJ databases">
        <authorList>
            <person name="Huang Z."/>
        </authorList>
    </citation>
    <scope>NUCLEOTIDE SEQUENCE [LARGE SCALE GENOMIC DNA]</scope>
    <source>
        <strain evidence="9">SA5d-4</strain>
    </source>
</reference>
<dbReference type="InterPro" id="IPR036866">
    <property type="entry name" value="RibonucZ/Hydroxyglut_hydro"/>
</dbReference>
<accession>A0A263BVP2</accession>
<dbReference type="PANTHER" id="PTHR30619">
    <property type="entry name" value="DNA INTERNALIZATION/COMPETENCE PROTEIN COMEC/REC2"/>
    <property type="match status" value="1"/>
</dbReference>
<feature type="transmembrane region" description="Helical" evidence="6">
    <location>
        <begin position="408"/>
        <end position="432"/>
    </location>
</feature>
<evidence type="ECO:0000256" key="4">
    <source>
        <dbReference type="ARBA" id="ARBA00022989"/>
    </source>
</evidence>
<dbReference type="Pfam" id="PF03772">
    <property type="entry name" value="Competence"/>
    <property type="match status" value="1"/>
</dbReference>
<dbReference type="AlphaFoldDB" id="A0A263BVP2"/>
<evidence type="ECO:0000256" key="2">
    <source>
        <dbReference type="ARBA" id="ARBA00022475"/>
    </source>
</evidence>
<feature type="transmembrane region" description="Helical" evidence="6">
    <location>
        <begin position="221"/>
        <end position="241"/>
    </location>
</feature>
<feature type="transmembrane region" description="Helical" evidence="6">
    <location>
        <begin position="253"/>
        <end position="285"/>
    </location>
</feature>
<evidence type="ECO:0000256" key="1">
    <source>
        <dbReference type="ARBA" id="ARBA00004651"/>
    </source>
</evidence>
<evidence type="ECO:0000256" key="5">
    <source>
        <dbReference type="ARBA" id="ARBA00023136"/>
    </source>
</evidence>
<dbReference type="InterPro" id="IPR004477">
    <property type="entry name" value="ComEC_N"/>
</dbReference>
<dbReference type="Gene3D" id="3.60.15.10">
    <property type="entry name" value="Ribonuclease Z/Hydroxyacylglutathione hydrolase-like"/>
    <property type="match status" value="1"/>
</dbReference>
<dbReference type="SMART" id="SM00849">
    <property type="entry name" value="Lactamase_B"/>
    <property type="match status" value="1"/>
</dbReference>
<evidence type="ECO:0000256" key="6">
    <source>
        <dbReference type="SAM" id="Phobius"/>
    </source>
</evidence>
<dbReference type="EMBL" id="NPIA01000002">
    <property type="protein sequence ID" value="OZM57765.1"/>
    <property type="molecule type" value="Genomic_DNA"/>
</dbReference>
<reference evidence="8 9" key="2">
    <citation type="submission" date="2017-09" db="EMBL/GenBank/DDBJ databases">
        <title>Bacillus patelloidae sp. nov., isolated from the intestinal tract of a marine limpet.</title>
        <authorList>
            <person name="Liu R."/>
            <person name="Dong C."/>
            <person name="Shao Z."/>
        </authorList>
    </citation>
    <scope>NUCLEOTIDE SEQUENCE [LARGE SCALE GENOMIC DNA]</scope>
    <source>
        <strain evidence="8 9">SA5d-4</strain>
    </source>
</reference>
<comment type="caution">
    <text evidence="8">The sequence shown here is derived from an EMBL/GenBank/DDBJ whole genome shotgun (WGS) entry which is preliminary data.</text>
</comment>
<dbReference type="GO" id="GO:0005886">
    <property type="term" value="C:plasma membrane"/>
    <property type="evidence" value="ECO:0007669"/>
    <property type="project" value="UniProtKB-SubCell"/>
</dbReference>
<sequence>MRGKGYLIAITVVVAITAVYYRENILVMLSVLICWLFLIHYKKILLFPLLTLIVFSAYFFYVDTNNTTLLSGDETKFHGEIITSPINKNEKITFTIRNDMNEKLIAKLKDNKSLSIGEKCHIVGTLEKPLTSKNFYDFNYASYLYFQEIHWILHVNEIDCKRKPLSVLEKIKLLRSKGIERVKQSYPKGINGYVNALIFGEKSSIPKDEYQLYQQQGLSHLLAISGLHVGTLFGFIYYIFIRIGLTKEKTRSLLLFILPLYAIIAGSAPSVVRASSMAFFFLLFLRLRKRMLALDAISIACIITLIYDPYKVFHLGFQLSFIVSFFLICSTRIISRYQQRYKQLFVVTIIAQLASFPLVLYTNYEISIWSYFLNLLFIPVYSIVLLPLLFISFFIIEFQAVFHGLISFVEFVFSTLLQLLIMVESFSFGKIIFGKPPIFIVLTYYFTLLVGFYIWEKNEGLKDILKAFTLFMILCIGHWLFPYFDGSIEVTILDVGQGDAIVLKLPYQREVIVIDTGKAIVNKEGEEIYNAGKAVVNPFLKAKGIKRINKLILTHGDIDHIGGATAILNNFPVNKLLLPKTNIKDKISELTKAASKKGIEIIYATRGMRWHVKSGQFVILHPAKQNYYNDSNNQSIVLLSELGNKKWLFTGDIEKEAEEELTKVYKNMDVDVLKVAHHGSNTSSTLKFINETNPHVSVISVGRNNIYGHPHDDVLNRLRRNSGLVARTDRDGAITFIYKRGKWKIIKSLN</sequence>
<dbReference type="Pfam" id="PF00753">
    <property type="entry name" value="Lactamase_B"/>
    <property type="match status" value="1"/>
</dbReference>
<feature type="transmembrane region" description="Helical" evidence="6">
    <location>
        <begin position="44"/>
        <end position="62"/>
    </location>
</feature>
<feature type="transmembrane region" description="Helical" evidence="6">
    <location>
        <begin position="316"/>
        <end position="335"/>
    </location>
</feature>
<keyword evidence="4 6" id="KW-1133">Transmembrane helix</keyword>
<gene>
    <name evidence="8" type="ORF">CIB95_05210</name>
</gene>
<proteinExistence type="predicted"/>
<evidence type="ECO:0000313" key="9">
    <source>
        <dbReference type="Proteomes" id="UP000217083"/>
    </source>
</evidence>
<protein>
    <submittedName>
        <fullName evidence="8">DNA internalization-related competence protein ComEC/Rec2</fullName>
    </submittedName>
</protein>
<dbReference type="InterPro" id="IPR001279">
    <property type="entry name" value="Metallo-B-lactamas"/>
</dbReference>
<evidence type="ECO:0000259" key="7">
    <source>
        <dbReference type="SMART" id="SM00849"/>
    </source>
</evidence>
<dbReference type="SUPFAM" id="SSF56281">
    <property type="entry name" value="Metallo-hydrolase/oxidoreductase"/>
    <property type="match status" value="1"/>
</dbReference>
<comment type="subcellular location">
    <subcellularLocation>
        <location evidence="1">Cell membrane</location>
        <topology evidence="1">Multi-pass membrane protein</topology>
    </subcellularLocation>
</comment>
<feature type="transmembrane region" description="Helical" evidence="6">
    <location>
        <begin position="292"/>
        <end position="310"/>
    </location>
</feature>
<name>A0A263BVP2_9BACI</name>
<feature type="transmembrane region" description="Helical" evidence="6">
    <location>
        <begin position="344"/>
        <end position="362"/>
    </location>
</feature>
<feature type="transmembrane region" description="Helical" evidence="6">
    <location>
        <begin position="438"/>
        <end position="455"/>
    </location>
</feature>
<dbReference type="NCBIfam" id="TIGR00361">
    <property type="entry name" value="ComEC_Rec2"/>
    <property type="match status" value="1"/>
</dbReference>
<organism evidence="8 9">
    <name type="scientific">Lottiidibacillus patelloidae</name>
    <dbReference type="NCBI Taxonomy" id="2670334"/>
    <lineage>
        <taxon>Bacteria</taxon>
        <taxon>Bacillati</taxon>
        <taxon>Bacillota</taxon>
        <taxon>Bacilli</taxon>
        <taxon>Bacillales</taxon>
        <taxon>Bacillaceae</taxon>
        <taxon>Lottiidibacillus</taxon>
    </lineage>
</organism>
<dbReference type="InterPro" id="IPR004797">
    <property type="entry name" value="Competence_ComEC/Rec2"/>
</dbReference>
<dbReference type="CDD" id="cd07731">
    <property type="entry name" value="ComA-like_MBL-fold"/>
    <property type="match status" value="1"/>
</dbReference>